<protein>
    <submittedName>
        <fullName evidence="7">RNA helicase BRR2, DEAD-box superfamily</fullName>
    </submittedName>
</protein>
<dbReference type="GO" id="GO:0016787">
    <property type="term" value="F:hydrolase activity"/>
    <property type="evidence" value="ECO:0007669"/>
    <property type="project" value="UniProtKB-KW"/>
</dbReference>
<keyword evidence="3 7" id="KW-0347">Helicase</keyword>
<proteinExistence type="predicted"/>
<keyword evidence="1" id="KW-0547">Nucleotide-binding</keyword>
<evidence type="ECO:0000256" key="1">
    <source>
        <dbReference type="ARBA" id="ARBA00022741"/>
    </source>
</evidence>
<dbReference type="GO" id="GO:0004386">
    <property type="term" value="F:helicase activity"/>
    <property type="evidence" value="ECO:0007669"/>
    <property type="project" value="UniProtKB-KW"/>
</dbReference>
<dbReference type="PROSITE" id="PS51192">
    <property type="entry name" value="HELICASE_ATP_BIND_1"/>
    <property type="match status" value="1"/>
</dbReference>
<evidence type="ECO:0000259" key="6">
    <source>
        <dbReference type="PROSITE" id="PS51194"/>
    </source>
</evidence>
<comment type="caution">
    <text evidence="7">The sequence shown here is derived from an EMBL/GenBank/DDBJ whole genome shotgun (WGS) entry which is preliminary data.</text>
</comment>
<gene>
    <name evidence="7" type="ORF">M153_7930001556</name>
</gene>
<evidence type="ECO:0000256" key="2">
    <source>
        <dbReference type="ARBA" id="ARBA00022801"/>
    </source>
</evidence>
<keyword evidence="4" id="KW-0067">ATP-binding</keyword>
<dbReference type="GO" id="GO:0005524">
    <property type="term" value="F:ATP binding"/>
    <property type="evidence" value="ECO:0007669"/>
    <property type="project" value="UniProtKB-KW"/>
</dbReference>
<dbReference type="SUPFAM" id="SSF52540">
    <property type="entry name" value="P-loop containing nucleoside triphosphate hydrolases"/>
    <property type="match status" value="1"/>
</dbReference>
<evidence type="ECO:0000313" key="8">
    <source>
        <dbReference type="Proteomes" id="UP000051530"/>
    </source>
</evidence>
<dbReference type="AlphaFoldDB" id="A0A0R0LW09"/>
<evidence type="ECO:0000259" key="5">
    <source>
        <dbReference type="PROSITE" id="PS51192"/>
    </source>
</evidence>
<dbReference type="Pfam" id="PF00271">
    <property type="entry name" value="Helicase_C"/>
    <property type="match status" value="1"/>
</dbReference>
<keyword evidence="8" id="KW-1185">Reference proteome</keyword>
<dbReference type="EMBL" id="LGUB01000302">
    <property type="protein sequence ID" value="KRH93538.1"/>
    <property type="molecule type" value="Genomic_DNA"/>
</dbReference>
<dbReference type="PROSITE" id="PS51194">
    <property type="entry name" value="HELICASE_CTER"/>
    <property type="match status" value="1"/>
</dbReference>
<dbReference type="OrthoDB" id="5575at2759"/>
<dbReference type="InterPro" id="IPR011545">
    <property type="entry name" value="DEAD/DEAH_box_helicase_dom"/>
</dbReference>
<reference evidence="7 8" key="1">
    <citation type="submission" date="2015-07" db="EMBL/GenBank/DDBJ databases">
        <title>The genome of Pseudoloma neurophilia, a relevant intracellular parasite of the zebrafish.</title>
        <authorList>
            <person name="Ndikumana S."/>
            <person name="Pelin A."/>
            <person name="Sanders J."/>
            <person name="Corradi N."/>
        </authorList>
    </citation>
    <scope>NUCLEOTIDE SEQUENCE [LARGE SCALE GENOMIC DNA]</scope>
    <source>
        <strain evidence="7 8">MK1</strain>
    </source>
</reference>
<evidence type="ECO:0000256" key="3">
    <source>
        <dbReference type="ARBA" id="ARBA00022806"/>
    </source>
</evidence>
<feature type="non-terminal residue" evidence="7">
    <location>
        <position position="888"/>
    </location>
</feature>
<dbReference type="Gene3D" id="3.40.50.300">
    <property type="entry name" value="P-loop containing nucleotide triphosphate hydrolases"/>
    <property type="match status" value="3"/>
</dbReference>
<sequence>MATHLSFEELLDLIKSKGLSNVKSLPIHVQVIVQNNKDRFDMILKFLSRKKIDQGTIYKLQPQVSKNFYLPIQNDNIRKKLKISNLNVTQRFILQYIHHQSNIVISAPTGCGKTIMALLFMLDAFGISTDDSVKLEKSKNLFSPIVVYLAPHKALITQIYQKISQYFPDTLLLTSDTADSFKPCSVLITTPERYLFLLLRLKLRPKLLVIDEVHGLGSSRGQTLEMIISMTKCLNNSDISKIDESNDKGVQLSQSKTRTVALSATIPNLNDIAEYLDAIPIFFSESYRPVQLSKYLVLLSNEPDSKINTSKNSEKKYKLFEPTDIFPIIEPLLDRNGKTVVFIRARKNVEAFYKLFSEMTDEKMKSEDKMLYLFHHSGLKVEQRRAVEQKFIKTKKNVILFSTSTLAWGIDLPIDTVFVLDEFDEIDIVQMMGRAGRGIFLSDKNSDEQSKDENIEQAAYFITRKKDNLQFFLSLKPLESQVESLKNFMLLSIWMQFDLIKWSFWNFQKIKNSIEIVNGEPEIHDKWIKKNESTSGFCSENDTQKQQSEKDSAFDNYKVDFMRSDFHPHQLSKYSKLDYLALIVNHLIIGHPFLYHVDFLDHSENHQLIKNNQIGAPLTYLSIPAIIMTFYQIKPEIAVKYMKNLKNLISSSKIFDFIEDDTLTDDVKKDFKSNNINNLTFAVIRNIHRHLWCIFHFACFYDHSAVIFSVLAIFKQFENNSDGKDGKTKNIECEIILRADDDIEKPPKENEIYAIVREFESYMLPKGKFIVKNQIYTSDNPSELKAGCPYQIKSTADGKTCNILILTNKFSHFCSYQALKERIPNSYTVDDFVKKSGRDGPIAIKEIKMDEFLSVSRNDIAYLIGTQYLDEQKSYKWLKIGNILILEE</sequence>
<dbReference type="Proteomes" id="UP000051530">
    <property type="component" value="Unassembled WGS sequence"/>
</dbReference>
<organism evidence="7 8">
    <name type="scientific">Pseudoloma neurophilia</name>
    <dbReference type="NCBI Taxonomy" id="146866"/>
    <lineage>
        <taxon>Eukaryota</taxon>
        <taxon>Fungi</taxon>
        <taxon>Fungi incertae sedis</taxon>
        <taxon>Microsporidia</taxon>
        <taxon>Pseudoloma</taxon>
    </lineage>
</organism>
<feature type="domain" description="Helicase C-terminal" evidence="6">
    <location>
        <begin position="324"/>
        <end position="486"/>
    </location>
</feature>
<accession>A0A0R0LW09</accession>
<dbReference type="VEuPathDB" id="MicrosporidiaDB:M153_7930001556"/>
<dbReference type="SMART" id="SM00487">
    <property type="entry name" value="DEXDc"/>
    <property type="match status" value="1"/>
</dbReference>
<dbReference type="InterPro" id="IPR014001">
    <property type="entry name" value="Helicase_ATP-bd"/>
</dbReference>
<keyword evidence="2" id="KW-0378">Hydrolase</keyword>
<dbReference type="InterPro" id="IPR027417">
    <property type="entry name" value="P-loop_NTPase"/>
</dbReference>
<dbReference type="GO" id="GO:0003676">
    <property type="term" value="F:nucleic acid binding"/>
    <property type="evidence" value="ECO:0007669"/>
    <property type="project" value="InterPro"/>
</dbReference>
<feature type="domain" description="Helicase ATP-binding" evidence="5">
    <location>
        <begin position="94"/>
        <end position="284"/>
    </location>
</feature>
<dbReference type="PANTHER" id="PTHR47961">
    <property type="entry name" value="DNA POLYMERASE THETA, PUTATIVE (AFU_ORTHOLOGUE AFUA_1G05260)-RELATED"/>
    <property type="match status" value="1"/>
</dbReference>
<dbReference type="PANTHER" id="PTHR47961:SF6">
    <property type="entry name" value="DNA-DIRECTED DNA POLYMERASE"/>
    <property type="match status" value="1"/>
</dbReference>
<dbReference type="SMART" id="SM00490">
    <property type="entry name" value="HELICc"/>
    <property type="match status" value="1"/>
</dbReference>
<dbReference type="InterPro" id="IPR050474">
    <property type="entry name" value="Hel308_SKI2-like"/>
</dbReference>
<evidence type="ECO:0000313" key="7">
    <source>
        <dbReference type="EMBL" id="KRH93538.1"/>
    </source>
</evidence>
<name>A0A0R0LW09_9MICR</name>
<dbReference type="InterPro" id="IPR001650">
    <property type="entry name" value="Helicase_C-like"/>
</dbReference>
<evidence type="ECO:0000256" key="4">
    <source>
        <dbReference type="ARBA" id="ARBA00022840"/>
    </source>
</evidence>
<dbReference type="Pfam" id="PF00270">
    <property type="entry name" value="DEAD"/>
    <property type="match status" value="1"/>
</dbReference>